<dbReference type="NCBIfam" id="TIGR00313">
    <property type="entry name" value="cobQ"/>
    <property type="match status" value="1"/>
</dbReference>
<dbReference type="SUPFAM" id="SSF52317">
    <property type="entry name" value="Class I glutamine amidotransferase-like"/>
    <property type="match status" value="1"/>
</dbReference>
<dbReference type="PANTHER" id="PTHR21343:SF1">
    <property type="entry name" value="COBYRIC ACID SYNTHASE"/>
    <property type="match status" value="1"/>
</dbReference>
<comment type="pathway">
    <text evidence="1 7">Cofactor biosynthesis; adenosylcobalamin biosynthesis.</text>
</comment>
<keyword evidence="11" id="KW-1185">Reference proteome</keyword>
<dbReference type="InterPro" id="IPR047045">
    <property type="entry name" value="CobQ_N"/>
</dbReference>
<dbReference type="Pfam" id="PF07685">
    <property type="entry name" value="GATase_3"/>
    <property type="match status" value="1"/>
</dbReference>
<organism evidence="10 11">
    <name type="scientific">Psychromonas arctica</name>
    <dbReference type="NCBI Taxonomy" id="168275"/>
    <lineage>
        <taxon>Bacteria</taxon>
        <taxon>Pseudomonadati</taxon>
        <taxon>Pseudomonadota</taxon>
        <taxon>Gammaproteobacteria</taxon>
        <taxon>Alteromonadales</taxon>
        <taxon>Psychromonadaceae</taxon>
        <taxon>Psychromonas</taxon>
    </lineage>
</organism>
<feature type="active site" evidence="7">
    <location>
        <position position="420"/>
    </location>
</feature>
<sequence length="466" mass="51584">MSVKNKPIMILGCTSDAGKSLIVTAICRLLANRGVNVAPFKAQNMSNNAAITEDGLEIGRAQYLQAIAAKVTPSALMNPVLLKPSAETFSQVIINGKVDTDISNMPWMARKKLLWPKVVEALTTLQSEHEQIVIEGAGSPAEINLRQGDIVNMSVALACQADVYLVSDIDRGGSFAHLLGTWACLAEEEQKLIKGFVLNKFRGDPKLLGNAMDWLEEKTGIPTVANLPYHRHQLPEEDSFRLGTTWQHGAINVALIYYPYASNMDEFDALTYQNDVNLVPVQKNQDLSVFDAVILPGSKNSGKSLAFLKETGLDKEIQQFSKMNKLILGICGGLQILGNRINDPLQLEDGNKQGLGIIDLSTTLAYEKSTLQRTFDWAGEKVEAYEIHHGESVVLSEAVKPFINDNMGWQQANIYTSYLHGLFDNAVFYNWFMQQLGAAQNGISWKAHIDQELDKLADMFEEHGWL</sequence>
<dbReference type="SUPFAM" id="SSF52540">
    <property type="entry name" value="P-loop containing nucleoside triphosphate hydrolases"/>
    <property type="match status" value="1"/>
</dbReference>
<dbReference type="CDD" id="cd01750">
    <property type="entry name" value="GATase1_CobQ"/>
    <property type="match status" value="1"/>
</dbReference>
<evidence type="ECO:0000313" key="10">
    <source>
        <dbReference type="EMBL" id="MEL0657846.1"/>
    </source>
</evidence>
<protein>
    <recommendedName>
        <fullName evidence="3 7">Cobyric acid synthase</fullName>
    </recommendedName>
</protein>
<evidence type="ECO:0000256" key="1">
    <source>
        <dbReference type="ARBA" id="ARBA00004953"/>
    </source>
</evidence>
<dbReference type="EMBL" id="JBAKBA010000002">
    <property type="protein sequence ID" value="MEL0657846.1"/>
    <property type="molecule type" value="Genomic_DNA"/>
</dbReference>
<dbReference type="PROSITE" id="PS51273">
    <property type="entry name" value="GATASE_TYPE_1"/>
    <property type="match status" value="1"/>
</dbReference>
<evidence type="ECO:0000259" key="9">
    <source>
        <dbReference type="Pfam" id="PF07685"/>
    </source>
</evidence>
<keyword evidence="5 7" id="KW-0315">Glutamine amidotransferase</keyword>
<dbReference type="PROSITE" id="PS51274">
    <property type="entry name" value="GATASE_COBBQ"/>
    <property type="match status" value="1"/>
</dbReference>
<evidence type="ECO:0000256" key="6">
    <source>
        <dbReference type="ARBA" id="ARBA00025166"/>
    </source>
</evidence>
<dbReference type="InterPro" id="IPR029062">
    <property type="entry name" value="Class_I_gatase-like"/>
</dbReference>
<keyword evidence="4 7" id="KW-0169">Cobalamin biosynthesis</keyword>
<dbReference type="InterPro" id="IPR033949">
    <property type="entry name" value="CobQ_GATase1"/>
</dbReference>
<dbReference type="Pfam" id="PF01656">
    <property type="entry name" value="CbiA"/>
    <property type="match status" value="1"/>
</dbReference>
<dbReference type="RefSeq" id="WP_341626597.1">
    <property type="nucleotide sequence ID" value="NZ_JBAKBA010000002.1"/>
</dbReference>
<dbReference type="PANTHER" id="PTHR21343">
    <property type="entry name" value="DETHIOBIOTIN SYNTHETASE"/>
    <property type="match status" value="1"/>
</dbReference>
<accession>A0ABU9H8A9</accession>
<comment type="function">
    <text evidence="6 7">Catalyzes amidations at positions B, D, E, and G on adenosylcobyrinic A,C-diamide. NH(2) groups are provided by glutamine, and one molecule of ATP is hydrogenolyzed for each amidation.</text>
</comment>
<comment type="caution">
    <text evidence="10">The sequence shown here is derived from an EMBL/GenBank/DDBJ whole genome shotgun (WGS) entry which is preliminary data.</text>
</comment>
<dbReference type="Gene3D" id="3.40.50.300">
    <property type="entry name" value="P-loop containing nucleotide triphosphate hydrolases"/>
    <property type="match status" value="1"/>
</dbReference>
<proteinExistence type="inferred from homology"/>
<dbReference type="InterPro" id="IPR027417">
    <property type="entry name" value="P-loop_NTPase"/>
</dbReference>
<dbReference type="InterPro" id="IPR002586">
    <property type="entry name" value="CobQ/CobB/MinD/ParA_Nub-bd_dom"/>
</dbReference>
<dbReference type="Proteomes" id="UP001366060">
    <property type="component" value="Unassembled WGS sequence"/>
</dbReference>
<feature type="active site" description="Nucleophile" evidence="7">
    <location>
        <position position="331"/>
    </location>
</feature>
<evidence type="ECO:0000256" key="4">
    <source>
        <dbReference type="ARBA" id="ARBA00022573"/>
    </source>
</evidence>
<dbReference type="InterPro" id="IPR004459">
    <property type="entry name" value="CobQ_synth"/>
</dbReference>
<feature type="domain" description="CobQ/CobB/MinD/ParA nucleotide binding" evidence="8">
    <location>
        <begin position="8"/>
        <end position="230"/>
    </location>
</feature>
<evidence type="ECO:0000256" key="7">
    <source>
        <dbReference type="HAMAP-Rule" id="MF_00028"/>
    </source>
</evidence>
<name>A0ABU9H8A9_9GAMM</name>
<evidence type="ECO:0000256" key="5">
    <source>
        <dbReference type="ARBA" id="ARBA00022962"/>
    </source>
</evidence>
<comment type="similarity">
    <text evidence="2 7">Belongs to the CobB/CobQ family. CobQ subfamily.</text>
</comment>
<dbReference type="Gene3D" id="3.40.50.880">
    <property type="match status" value="1"/>
</dbReference>
<evidence type="ECO:0000256" key="2">
    <source>
        <dbReference type="ARBA" id="ARBA00006205"/>
    </source>
</evidence>
<gene>
    <name evidence="7" type="primary">cobQ</name>
    <name evidence="10" type="ORF">V6255_01740</name>
</gene>
<dbReference type="InterPro" id="IPR011698">
    <property type="entry name" value="GATase_3"/>
</dbReference>
<dbReference type="CDD" id="cd05389">
    <property type="entry name" value="CobQ_N"/>
    <property type="match status" value="1"/>
</dbReference>
<reference evidence="10 11" key="1">
    <citation type="submission" date="2024-02" db="EMBL/GenBank/DDBJ databases">
        <title>Bacteria isolated from the canopy kelp, Nereocystis luetkeana.</title>
        <authorList>
            <person name="Pfister C.A."/>
            <person name="Younker I.T."/>
            <person name="Light S.H."/>
        </authorList>
    </citation>
    <scope>NUCLEOTIDE SEQUENCE [LARGE SCALE GENOMIC DNA]</scope>
    <source>
        <strain evidence="10 11">TI.2.07</strain>
    </source>
</reference>
<evidence type="ECO:0000259" key="8">
    <source>
        <dbReference type="Pfam" id="PF01656"/>
    </source>
</evidence>
<feature type="domain" description="CobB/CobQ-like glutamine amidotransferase" evidence="9">
    <location>
        <begin position="252"/>
        <end position="426"/>
    </location>
</feature>
<evidence type="ECO:0000313" key="11">
    <source>
        <dbReference type="Proteomes" id="UP001366060"/>
    </source>
</evidence>
<dbReference type="NCBIfam" id="NF001989">
    <property type="entry name" value="PRK00784.1"/>
    <property type="match status" value="1"/>
</dbReference>
<evidence type="ECO:0000256" key="3">
    <source>
        <dbReference type="ARBA" id="ARBA00019833"/>
    </source>
</evidence>
<dbReference type="HAMAP" id="MF_00028">
    <property type="entry name" value="CobQ"/>
    <property type="match status" value="1"/>
</dbReference>